<dbReference type="OrthoDB" id="1164310at2"/>
<dbReference type="PANTHER" id="PTHR37806:SF1">
    <property type="entry name" value="PEPTIDASE C39-LIKE DOMAIN-CONTAINING PROTEIN"/>
    <property type="match status" value="1"/>
</dbReference>
<reference evidence="2 3" key="1">
    <citation type="submission" date="2016-10" db="EMBL/GenBank/DDBJ databases">
        <authorList>
            <person name="de Groot N.N."/>
        </authorList>
    </citation>
    <scope>NUCLEOTIDE SEQUENCE [LARGE SCALE GENOMIC DNA]</scope>
    <source>
        <strain evidence="2 3">YAD2003</strain>
    </source>
</reference>
<dbReference type="PANTHER" id="PTHR37806">
    <property type="entry name" value="LMO0724 PROTEIN"/>
    <property type="match status" value="1"/>
</dbReference>
<proteinExistence type="predicted"/>
<dbReference type="RefSeq" id="WP_074718614.1">
    <property type="nucleotide sequence ID" value="NZ_FNWV01000014.1"/>
</dbReference>
<dbReference type="InterPro" id="IPR039564">
    <property type="entry name" value="Peptidase_C39-like"/>
</dbReference>
<gene>
    <name evidence="2" type="ORF">SAMN02910265_02884</name>
</gene>
<dbReference type="Proteomes" id="UP000183190">
    <property type="component" value="Unassembled WGS sequence"/>
</dbReference>
<dbReference type="Pfam" id="PF13529">
    <property type="entry name" value="Peptidase_C39_2"/>
    <property type="match status" value="1"/>
</dbReference>
<dbReference type="AlphaFoldDB" id="A0A1H6L1B4"/>
<evidence type="ECO:0000259" key="1">
    <source>
        <dbReference type="Pfam" id="PF13529"/>
    </source>
</evidence>
<evidence type="ECO:0000313" key="2">
    <source>
        <dbReference type="EMBL" id="SEH81994.1"/>
    </source>
</evidence>
<dbReference type="EMBL" id="FNWV01000014">
    <property type="protein sequence ID" value="SEH81994.1"/>
    <property type="molecule type" value="Genomic_DNA"/>
</dbReference>
<feature type="domain" description="Peptidase C39-like" evidence="1">
    <location>
        <begin position="78"/>
        <end position="238"/>
    </location>
</feature>
<name>A0A1H6L1B4_RUMFL</name>
<evidence type="ECO:0000313" key="3">
    <source>
        <dbReference type="Proteomes" id="UP000183190"/>
    </source>
</evidence>
<accession>A0A1H6L1B4</accession>
<organism evidence="2 3">
    <name type="scientific">Ruminococcus flavefaciens</name>
    <dbReference type="NCBI Taxonomy" id="1265"/>
    <lineage>
        <taxon>Bacteria</taxon>
        <taxon>Bacillati</taxon>
        <taxon>Bacillota</taxon>
        <taxon>Clostridia</taxon>
        <taxon>Eubacteriales</taxon>
        <taxon>Oscillospiraceae</taxon>
        <taxon>Ruminococcus</taxon>
    </lineage>
</organism>
<dbReference type="Gene3D" id="3.90.70.10">
    <property type="entry name" value="Cysteine proteinases"/>
    <property type="match status" value="1"/>
</dbReference>
<protein>
    <submittedName>
        <fullName evidence="2">Uncharacterized protein YvpB</fullName>
    </submittedName>
</protein>
<sequence>MNGDFPALAAVFAAATLTITSCGSVTEYAQDNSSDFSKKAELVTETEDTYSFKNEQEFVLDISVKEGELFPNKYEISDFKALLQNPELPTGCEVTSLCGVLNYLGFDIDKVTLADEFMPMDNVGVSTMMHAYIGDPKSEEGFGCCAPVIVQTADDYFESILSPCYAVNITGRSLKELLYQVAQGRPVIVWSTIDLMVMPTEYYWDTIDGEKMWFNGLQHCMVIYGYDLDERTLSVADPLKGNVKYEMAPFNDAYQFMGDQAVIICGNS</sequence>